<keyword evidence="7" id="KW-0378">Hydrolase</keyword>
<dbReference type="EMBL" id="JAPCWZ010000001">
    <property type="protein sequence ID" value="KAK8879719.1"/>
    <property type="molecule type" value="Genomic_DNA"/>
</dbReference>
<organism evidence="7 8">
    <name type="scientific">Apiospora arundinis</name>
    <dbReference type="NCBI Taxonomy" id="335852"/>
    <lineage>
        <taxon>Eukaryota</taxon>
        <taxon>Fungi</taxon>
        <taxon>Dikarya</taxon>
        <taxon>Ascomycota</taxon>
        <taxon>Pezizomycotina</taxon>
        <taxon>Sordariomycetes</taxon>
        <taxon>Xylariomycetidae</taxon>
        <taxon>Amphisphaeriales</taxon>
        <taxon>Apiosporaceae</taxon>
        <taxon>Apiospora</taxon>
    </lineage>
</organism>
<feature type="domain" description="MYND-type" evidence="6">
    <location>
        <begin position="31"/>
        <end position="66"/>
    </location>
</feature>
<name>A0ABR2JLA4_9PEZI</name>
<keyword evidence="8" id="KW-1185">Reference proteome</keyword>
<dbReference type="InterPro" id="IPR002893">
    <property type="entry name" value="Znf_MYND"/>
</dbReference>
<evidence type="ECO:0000256" key="1">
    <source>
        <dbReference type="ARBA" id="ARBA00022723"/>
    </source>
</evidence>
<evidence type="ECO:0000256" key="2">
    <source>
        <dbReference type="ARBA" id="ARBA00022771"/>
    </source>
</evidence>
<evidence type="ECO:0000259" key="6">
    <source>
        <dbReference type="PROSITE" id="PS50865"/>
    </source>
</evidence>
<dbReference type="GO" id="GO:0016787">
    <property type="term" value="F:hydrolase activity"/>
    <property type="evidence" value="ECO:0007669"/>
    <property type="project" value="UniProtKB-KW"/>
</dbReference>
<evidence type="ECO:0000313" key="7">
    <source>
        <dbReference type="EMBL" id="KAK8879719.1"/>
    </source>
</evidence>
<feature type="region of interest" description="Disordered" evidence="5">
    <location>
        <begin position="389"/>
        <end position="409"/>
    </location>
</feature>
<dbReference type="Gene3D" id="6.10.140.2220">
    <property type="match status" value="1"/>
</dbReference>
<evidence type="ECO:0000313" key="8">
    <source>
        <dbReference type="Proteomes" id="UP001390339"/>
    </source>
</evidence>
<evidence type="ECO:0000256" key="5">
    <source>
        <dbReference type="SAM" id="MobiDB-lite"/>
    </source>
</evidence>
<keyword evidence="1" id="KW-0479">Metal-binding</keyword>
<keyword evidence="2 4" id="KW-0863">Zinc-finger</keyword>
<comment type="caution">
    <text evidence="7">The sequence shown here is derived from an EMBL/GenBank/DDBJ whole genome shotgun (WGS) entry which is preliminary data.</text>
</comment>
<sequence length="458" mass="51435">MESLPPRRRGRTLNMLLNQLVRHDPAAYQMCVMCDNEGLHHCARCNAPYCSSKCQTDDWPLHKTICRDLAGGFASSERPGRDSRRMLLFPVDEAYPKLIWLENNFDKGTPGYMAEMSETLNAPTRLPGSRFTRALTAITINFSIAFRRCGHVLRLVVLVRPGVPALRLNNSTTKLSPPGHAVLHMGPVLVYSEHPTITPTRETAQGIRGSSATEILDINARDLRTAVDHFQFMSLNPCITNPSRFPAGFYQCQIWPAIKINCDGDIELLQAYMPRGQALPRYEHVSVPSEVPTPRYPIAWARVLDLPWMVNRPLCNEGLDFDKRTNKAGMHFCTVIFPGDPADDGDMVTVGTRFCEDIGTLVVNHARGARISLLHLRCLAAWCEENELTDEDAEKDTGGSDPEDDDDGYDLMDVLGDHMAKNERWVKIVNAAKQHWANFLEKKRDDPDAANIVSPWDL</sequence>
<proteinExistence type="predicted"/>
<evidence type="ECO:0000256" key="3">
    <source>
        <dbReference type="ARBA" id="ARBA00022833"/>
    </source>
</evidence>
<dbReference type="PROSITE" id="PS50865">
    <property type="entry name" value="ZF_MYND_2"/>
    <property type="match status" value="1"/>
</dbReference>
<accession>A0ABR2JLA4</accession>
<evidence type="ECO:0000256" key="4">
    <source>
        <dbReference type="PROSITE-ProRule" id="PRU00134"/>
    </source>
</evidence>
<dbReference type="SUPFAM" id="SSF144232">
    <property type="entry name" value="HIT/MYND zinc finger-like"/>
    <property type="match status" value="1"/>
</dbReference>
<gene>
    <name evidence="7" type="ORF">PGQ11_001013</name>
</gene>
<dbReference type="Pfam" id="PF01753">
    <property type="entry name" value="zf-MYND"/>
    <property type="match status" value="1"/>
</dbReference>
<reference evidence="7 8" key="1">
    <citation type="journal article" date="2024" name="IMA Fungus">
        <title>Apiospora arundinis, a panoply of carbohydrate-active enzymes and secondary metabolites.</title>
        <authorList>
            <person name="Sorensen T."/>
            <person name="Petersen C."/>
            <person name="Muurmann A.T."/>
            <person name="Christiansen J.V."/>
            <person name="Brundto M.L."/>
            <person name="Overgaard C.K."/>
            <person name="Boysen A.T."/>
            <person name="Wollenberg R.D."/>
            <person name="Larsen T.O."/>
            <person name="Sorensen J.L."/>
            <person name="Nielsen K.L."/>
            <person name="Sondergaard T.E."/>
        </authorList>
    </citation>
    <scope>NUCLEOTIDE SEQUENCE [LARGE SCALE GENOMIC DNA]</scope>
    <source>
        <strain evidence="7 8">AAU 773</strain>
    </source>
</reference>
<keyword evidence="3" id="KW-0862">Zinc</keyword>
<dbReference type="Proteomes" id="UP001390339">
    <property type="component" value="Unassembled WGS sequence"/>
</dbReference>
<protein>
    <submittedName>
        <fullName evidence="7">Ubiquitin carboxyl-terminal hydrolase 19</fullName>
    </submittedName>
</protein>